<dbReference type="InterPro" id="IPR016024">
    <property type="entry name" value="ARM-type_fold"/>
</dbReference>
<dbReference type="Gene3D" id="1.25.10.10">
    <property type="entry name" value="Leucine-rich Repeat Variant"/>
    <property type="match status" value="1"/>
</dbReference>
<accession>A0A0V0QS45</accession>
<gene>
    <name evidence="1" type="ORF">PPERSA_06784</name>
</gene>
<evidence type="ECO:0000313" key="1">
    <source>
        <dbReference type="EMBL" id="KRX05150.1"/>
    </source>
</evidence>
<sequence>MKIDFLWALYYISLNQIKTNLNIDNQESVDCFLKNDVLQIIKFSLNYDDQRIQEGALNLLGNLLLGKQQQNKIVFEKLIELGVMAKLIQFLNGINRQFRILCLRIVNNMVQIEGVTQSVYLQNIFPVLIQRISQDDSSVKIF</sequence>
<comment type="caution">
    <text evidence="1">The sequence shown here is derived from an EMBL/GenBank/DDBJ whole genome shotgun (WGS) entry which is preliminary data.</text>
</comment>
<organism evidence="1 2">
    <name type="scientific">Pseudocohnilembus persalinus</name>
    <name type="common">Ciliate</name>
    <dbReference type="NCBI Taxonomy" id="266149"/>
    <lineage>
        <taxon>Eukaryota</taxon>
        <taxon>Sar</taxon>
        <taxon>Alveolata</taxon>
        <taxon>Ciliophora</taxon>
        <taxon>Intramacronucleata</taxon>
        <taxon>Oligohymenophorea</taxon>
        <taxon>Scuticociliatia</taxon>
        <taxon>Philasterida</taxon>
        <taxon>Pseudocohnilembidae</taxon>
        <taxon>Pseudocohnilembus</taxon>
    </lineage>
</organism>
<dbReference type="Proteomes" id="UP000054937">
    <property type="component" value="Unassembled WGS sequence"/>
</dbReference>
<keyword evidence="2" id="KW-1185">Reference proteome</keyword>
<protein>
    <submittedName>
        <fullName evidence="1">Armadillo-type fold</fullName>
    </submittedName>
</protein>
<name>A0A0V0QS45_PSEPJ</name>
<proteinExistence type="predicted"/>
<dbReference type="EMBL" id="LDAU01000110">
    <property type="protein sequence ID" value="KRX05150.1"/>
    <property type="molecule type" value="Genomic_DNA"/>
</dbReference>
<evidence type="ECO:0000313" key="2">
    <source>
        <dbReference type="Proteomes" id="UP000054937"/>
    </source>
</evidence>
<dbReference type="InParanoid" id="A0A0V0QS45"/>
<dbReference type="InterPro" id="IPR011989">
    <property type="entry name" value="ARM-like"/>
</dbReference>
<reference evidence="1 2" key="1">
    <citation type="journal article" date="2015" name="Sci. Rep.">
        <title>Genome of the facultative scuticociliatosis pathogen Pseudocohnilembus persalinus provides insight into its virulence through horizontal gene transfer.</title>
        <authorList>
            <person name="Xiong J."/>
            <person name="Wang G."/>
            <person name="Cheng J."/>
            <person name="Tian M."/>
            <person name="Pan X."/>
            <person name="Warren A."/>
            <person name="Jiang C."/>
            <person name="Yuan D."/>
            <person name="Miao W."/>
        </authorList>
    </citation>
    <scope>NUCLEOTIDE SEQUENCE [LARGE SCALE GENOMIC DNA]</scope>
    <source>
        <strain evidence="1">36N120E</strain>
    </source>
</reference>
<dbReference type="SUPFAM" id="SSF48371">
    <property type="entry name" value="ARM repeat"/>
    <property type="match status" value="1"/>
</dbReference>
<dbReference type="AlphaFoldDB" id="A0A0V0QS45"/>